<dbReference type="InterPro" id="IPR009057">
    <property type="entry name" value="Homeodomain-like_sf"/>
</dbReference>
<dbReference type="InterPro" id="IPR029062">
    <property type="entry name" value="Class_I_gatase-like"/>
</dbReference>
<dbReference type="CDD" id="cd03137">
    <property type="entry name" value="GATase1_AraC_1"/>
    <property type="match status" value="1"/>
</dbReference>
<dbReference type="PANTHER" id="PTHR43130:SF3">
    <property type="entry name" value="HTH-TYPE TRANSCRIPTIONAL REGULATOR RV1931C"/>
    <property type="match status" value="1"/>
</dbReference>
<evidence type="ECO:0000259" key="3">
    <source>
        <dbReference type="PROSITE" id="PS01124"/>
    </source>
</evidence>
<feature type="domain" description="HTH araC/xylS-type" evidence="3">
    <location>
        <begin position="207"/>
        <end position="305"/>
    </location>
</feature>
<dbReference type="InterPro" id="IPR018060">
    <property type="entry name" value="HTH_AraC"/>
</dbReference>
<dbReference type="PANTHER" id="PTHR43130">
    <property type="entry name" value="ARAC-FAMILY TRANSCRIPTIONAL REGULATOR"/>
    <property type="match status" value="1"/>
</dbReference>
<reference evidence="4 5" key="1">
    <citation type="submission" date="2021-05" db="EMBL/GenBank/DDBJ databases">
        <title>Kineosporia and Streptomyces sp. nov. two new marine actinobacteria isolated from Coral.</title>
        <authorList>
            <person name="Buangrab K."/>
            <person name="Sutthacheep M."/>
            <person name="Yeemin T."/>
            <person name="Harunari E."/>
            <person name="Igarashi Y."/>
            <person name="Kanchanasin P."/>
            <person name="Tanasupawat S."/>
            <person name="Phongsopitanun W."/>
        </authorList>
    </citation>
    <scope>NUCLEOTIDE SEQUENCE [LARGE SCALE GENOMIC DNA]</scope>
    <source>
        <strain evidence="4 5">J2-2</strain>
    </source>
</reference>
<dbReference type="Pfam" id="PF01965">
    <property type="entry name" value="DJ-1_PfpI"/>
    <property type="match status" value="1"/>
</dbReference>
<protein>
    <submittedName>
        <fullName evidence="4">Helix-turn-helix domain-containing protein</fullName>
    </submittedName>
</protein>
<dbReference type="SUPFAM" id="SSF52317">
    <property type="entry name" value="Class I glutamine amidotransferase-like"/>
    <property type="match status" value="1"/>
</dbReference>
<dbReference type="InterPro" id="IPR002818">
    <property type="entry name" value="DJ-1/PfpI"/>
</dbReference>
<keyword evidence="1" id="KW-0805">Transcription regulation</keyword>
<dbReference type="SMART" id="SM00342">
    <property type="entry name" value="HTH_ARAC"/>
    <property type="match status" value="1"/>
</dbReference>
<name>A0ABS5TRR3_9ACTN</name>
<evidence type="ECO:0000313" key="4">
    <source>
        <dbReference type="EMBL" id="MBT0773490.1"/>
    </source>
</evidence>
<dbReference type="EMBL" id="JAHBAY010000017">
    <property type="protein sequence ID" value="MBT0773490.1"/>
    <property type="molecule type" value="Genomic_DNA"/>
</dbReference>
<dbReference type="RefSeq" id="WP_214160031.1">
    <property type="nucleotide sequence ID" value="NZ_JAHBAY010000017.1"/>
</dbReference>
<gene>
    <name evidence="4" type="ORF">KIH74_31375</name>
</gene>
<comment type="caution">
    <text evidence="4">The sequence shown here is derived from an EMBL/GenBank/DDBJ whole genome shotgun (WGS) entry which is preliminary data.</text>
</comment>
<dbReference type="SUPFAM" id="SSF46689">
    <property type="entry name" value="Homeodomain-like"/>
    <property type="match status" value="2"/>
</dbReference>
<evidence type="ECO:0000256" key="1">
    <source>
        <dbReference type="ARBA" id="ARBA00023015"/>
    </source>
</evidence>
<evidence type="ECO:0000256" key="2">
    <source>
        <dbReference type="ARBA" id="ARBA00023163"/>
    </source>
</evidence>
<dbReference type="Gene3D" id="1.10.10.60">
    <property type="entry name" value="Homeodomain-like"/>
    <property type="match status" value="1"/>
</dbReference>
<dbReference type="Pfam" id="PF12833">
    <property type="entry name" value="HTH_18"/>
    <property type="match status" value="1"/>
</dbReference>
<sequence>MPGTPIFELAVPCEVFGIARPDLADPWYGFRVCATEPGAVVAGGFATTSPHGLDDLVTAGTVIVPGCANAEAEQPRELVEAVREAHARGARIAAICTGAFVVAQAGLLDGRRATTHWMHAGQLRRRFPRVRLDENVLYAADGRVHTSAGTASAIDLCLELVRQDHGTAVANALARRMVTPPHRAADQAQYMTAPMPVAGSGRPAVLGEVTDWALAHLGEPIRLRDLAARACLSERQLTRRFLRVHGRTPGDWLTRERLRRAQELLETTDLTIETVAGDCGFGTAAGLRAAFARHLRISPSDYRATWRGDSDRVRG</sequence>
<proteinExistence type="predicted"/>
<dbReference type="Gene3D" id="3.40.50.880">
    <property type="match status" value="1"/>
</dbReference>
<evidence type="ECO:0000313" key="5">
    <source>
        <dbReference type="Proteomes" id="UP001197247"/>
    </source>
</evidence>
<accession>A0ABS5TRR3</accession>
<dbReference type="PROSITE" id="PS01124">
    <property type="entry name" value="HTH_ARAC_FAMILY_2"/>
    <property type="match status" value="1"/>
</dbReference>
<keyword evidence="2" id="KW-0804">Transcription</keyword>
<dbReference type="InterPro" id="IPR052158">
    <property type="entry name" value="INH-QAR"/>
</dbReference>
<dbReference type="Proteomes" id="UP001197247">
    <property type="component" value="Unassembled WGS sequence"/>
</dbReference>
<organism evidence="4 5">
    <name type="scientific">Kineosporia corallincola</name>
    <dbReference type="NCBI Taxonomy" id="2835133"/>
    <lineage>
        <taxon>Bacteria</taxon>
        <taxon>Bacillati</taxon>
        <taxon>Actinomycetota</taxon>
        <taxon>Actinomycetes</taxon>
        <taxon>Kineosporiales</taxon>
        <taxon>Kineosporiaceae</taxon>
        <taxon>Kineosporia</taxon>
    </lineage>
</organism>
<keyword evidence="5" id="KW-1185">Reference proteome</keyword>